<evidence type="ECO:0000313" key="1">
    <source>
        <dbReference type="EMBL" id="RRT47481.1"/>
    </source>
</evidence>
<comment type="caution">
    <text evidence="1">The sequence shown here is derived from an EMBL/GenBank/DDBJ whole genome shotgun (WGS) entry which is preliminary data.</text>
</comment>
<proteinExistence type="predicted"/>
<evidence type="ECO:0000313" key="2">
    <source>
        <dbReference type="Proteomes" id="UP000287651"/>
    </source>
</evidence>
<organism evidence="1 2">
    <name type="scientific">Ensete ventricosum</name>
    <name type="common">Abyssinian banana</name>
    <name type="synonym">Musa ensete</name>
    <dbReference type="NCBI Taxonomy" id="4639"/>
    <lineage>
        <taxon>Eukaryota</taxon>
        <taxon>Viridiplantae</taxon>
        <taxon>Streptophyta</taxon>
        <taxon>Embryophyta</taxon>
        <taxon>Tracheophyta</taxon>
        <taxon>Spermatophyta</taxon>
        <taxon>Magnoliopsida</taxon>
        <taxon>Liliopsida</taxon>
        <taxon>Zingiberales</taxon>
        <taxon>Musaceae</taxon>
        <taxon>Ensete</taxon>
    </lineage>
</organism>
<protein>
    <submittedName>
        <fullName evidence="1">Uncharacterized protein</fullName>
    </submittedName>
</protein>
<sequence length="72" mass="7916">METRGSNGVCRKFTPQDDSDDFCRACGYRMIFHRNDHGHAIAGVRSVAKPARLPRTDPVLGVSEGTDGRIRG</sequence>
<name>A0A426Y719_ENSVE</name>
<accession>A0A426Y719</accession>
<gene>
    <name evidence="1" type="ORF">B296_00053718</name>
</gene>
<dbReference type="AlphaFoldDB" id="A0A426Y719"/>
<dbReference type="Proteomes" id="UP000287651">
    <property type="component" value="Unassembled WGS sequence"/>
</dbReference>
<dbReference type="EMBL" id="AMZH03014533">
    <property type="protein sequence ID" value="RRT47481.1"/>
    <property type="molecule type" value="Genomic_DNA"/>
</dbReference>
<reference evidence="1 2" key="1">
    <citation type="journal article" date="2014" name="Agronomy (Basel)">
        <title>A Draft Genome Sequence for Ensete ventricosum, the Drought-Tolerant Tree Against Hunger.</title>
        <authorList>
            <person name="Harrison J."/>
            <person name="Moore K.A."/>
            <person name="Paszkiewicz K."/>
            <person name="Jones T."/>
            <person name="Grant M."/>
            <person name="Ambacheew D."/>
            <person name="Muzemil S."/>
            <person name="Studholme D.J."/>
        </authorList>
    </citation>
    <scope>NUCLEOTIDE SEQUENCE [LARGE SCALE GENOMIC DNA]</scope>
</reference>